<dbReference type="Gene3D" id="3.40.30.10">
    <property type="entry name" value="Glutaredoxin"/>
    <property type="match status" value="1"/>
</dbReference>
<evidence type="ECO:0000313" key="3">
    <source>
        <dbReference type="Proteomes" id="UP000022611"/>
    </source>
</evidence>
<evidence type="ECO:0000259" key="1">
    <source>
        <dbReference type="PROSITE" id="PS51352"/>
    </source>
</evidence>
<sequence length="242" mass="26046">MRLAMFARSHSRRIVGLLTIAVLVIAGWTLLSTPRPSKDATSTASVVANAPMPSGPPWVYGQAGARFTVIEYADLECPYCRAYFPVLKQWIDDNPEVNLQWHHLPLSIHEPAATAEARWAECAGEVGGHDGFWQAVAWIYSHSRGVGQGLPEDVHFPETTLAAQSCLDSDRPDVAIRAQAAEAAQSGIAATPTLRLRDSHSGKTLLLHGPVEGDALMSAIDLLSSDAETAEMPADAVDDLSR</sequence>
<dbReference type="InterPro" id="IPR012336">
    <property type="entry name" value="Thioredoxin-like_fold"/>
</dbReference>
<dbReference type="PATRIC" id="fig|1042209.11.peg.4154"/>
<name>A0A010T8M8_PSEFL</name>
<dbReference type="CDD" id="cd02972">
    <property type="entry name" value="DsbA_family"/>
    <property type="match status" value="1"/>
</dbReference>
<dbReference type="AlphaFoldDB" id="A0A010T8M8"/>
<feature type="domain" description="Thioredoxin" evidence="1">
    <location>
        <begin position="44"/>
        <end position="225"/>
    </location>
</feature>
<dbReference type="Pfam" id="PF13462">
    <property type="entry name" value="Thioredoxin_4"/>
    <property type="match status" value="1"/>
</dbReference>
<comment type="caution">
    <text evidence="2">The sequence shown here is derived from an EMBL/GenBank/DDBJ whole genome shotgun (WGS) entry which is preliminary data.</text>
</comment>
<reference evidence="2 3" key="1">
    <citation type="journal article" date="2011" name="J. Bacteriol.">
        <title>Draft genome sequence of the polycyclic aromatic hydrocarbon-degrading, genetically engineered bioluminescent bioreporter Pseudomonas fluorescens HK44.</title>
        <authorList>
            <person name="Chauhan A."/>
            <person name="Layton A.C."/>
            <person name="Williams D.E."/>
            <person name="Smartt A.E."/>
            <person name="Ripp S."/>
            <person name="Karpinets T.V."/>
            <person name="Brown S.D."/>
            <person name="Sayler G.S."/>
        </authorList>
    </citation>
    <scope>NUCLEOTIDE SEQUENCE [LARGE SCALE GENOMIC DNA]</scope>
    <source>
        <strain evidence="2 3">HK44</strain>
    </source>
</reference>
<proteinExistence type="predicted"/>
<dbReference type="Proteomes" id="UP000022611">
    <property type="component" value="Unassembled WGS sequence"/>
</dbReference>
<dbReference type="EMBL" id="AFOY02000015">
    <property type="protein sequence ID" value="EXF93737.1"/>
    <property type="molecule type" value="Genomic_DNA"/>
</dbReference>
<protein>
    <submittedName>
        <fullName evidence="2">DSBA oxidoreductase</fullName>
    </submittedName>
</protein>
<dbReference type="InterPro" id="IPR036249">
    <property type="entry name" value="Thioredoxin-like_sf"/>
</dbReference>
<dbReference type="PROSITE" id="PS51352">
    <property type="entry name" value="THIOREDOXIN_2"/>
    <property type="match status" value="1"/>
</dbReference>
<gene>
    <name evidence="2" type="ORF">HK44_008825</name>
</gene>
<dbReference type="OrthoDB" id="9780340at2"/>
<dbReference type="RefSeq" id="WP_019689119.1">
    <property type="nucleotide sequence ID" value="NZ_AFOY02000015.1"/>
</dbReference>
<dbReference type="InterPro" id="IPR013766">
    <property type="entry name" value="Thioredoxin_domain"/>
</dbReference>
<dbReference type="eggNOG" id="COG1651">
    <property type="taxonomic scope" value="Bacteria"/>
</dbReference>
<dbReference type="SUPFAM" id="SSF52833">
    <property type="entry name" value="Thioredoxin-like"/>
    <property type="match status" value="1"/>
</dbReference>
<organism evidence="2 3">
    <name type="scientific">Pseudomonas fluorescens HK44</name>
    <dbReference type="NCBI Taxonomy" id="1042209"/>
    <lineage>
        <taxon>Bacteria</taxon>
        <taxon>Pseudomonadati</taxon>
        <taxon>Pseudomonadota</taxon>
        <taxon>Gammaproteobacteria</taxon>
        <taxon>Pseudomonadales</taxon>
        <taxon>Pseudomonadaceae</taxon>
        <taxon>Pseudomonas</taxon>
    </lineage>
</organism>
<accession>A0A010T8M8</accession>
<dbReference type="HOGENOM" id="CLU_000288_47_6_6"/>
<evidence type="ECO:0000313" key="2">
    <source>
        <dbReference type="EMBL" id="EXF93737.1"/>
    </source>
</evidence>